<keyword evidence="2" id="KW-1185">Reference proteome</keyword>
<sequence length="358" mass="39398">MLLLVSGSHSAYSRFGFATVQAIARAAYGAIQPAQFSKLEQFYSAYKDRKSDALVAFIQAGDERIAKLLQRTQSKIVLFEDDLANIVGRMMTDPRHTFRKSVSAATMASASLAHLAETTNAVVYPCPTPQSLMLPFVQSLAWFFGIEPDQALVDKVAASMKLGSITPRMTIIEAMNAFASDFSEAQAVLEDLDAKQIAVLEALQKFYVVRVGEDAGETVSWPVHALFDPRNRDDFLPDEIEMQGKARSLISGPEYRLAPGSWLTEVVIGVSENLSGNKIVWTIMEGKTVRTRLDVELPPEGRLALTQAFTVADPCSPISFVFDMKEGAIEGRFSIQSIRLRRLREQSLPLPEEMAAAG</sequence>
<organism evidence="1 2">
    <name type="scientific">Jiella pacifica</name>
    <dbReference type="NCBI Taxonomy" id="2696469"/>
    <lineage>
        <taxon>Bacteria</taxon>
        <taxon>Pseudomonadati</taxon>
        <taxon>Pseudomonadota</taxon>
        <taxon>Alphaproteobacteria</taxon>
        <taxon>Hyphomicrobiales</taxon>
        <taxon>Aurantimonadaceae</taxon>
        <taxon>Jiella</taxon>
    </lineage>
</organism>
<dbReference type="RefSeq" id="WP_163460556.1">
    <property type="nucleotide sequence ID" value="NZ_JAAAMG010000001.1"/>
</dbReference>
<reference evidence="1 2" key="1">
    <citation type="submission" date="2020-01" db="EMBL/GenBank/DDBJ databases">
        <title>Jiella pacifica sp. nov.</title>
        <authorList>
            <person name="Xue Z."/>
            <person name="Zhu S."/>
            <person name="Chen J."/>
            <person name="Yang J."/>
        </authorList>
    </citation>
    <scope>NUCLEOTIDE SEQUENCE [LARGE SCALE GENOMIC DNA]</scope>
    <source>
        <strain evidence="1 2">40Bstr34</strain>
    </source>
</reference>
<name>A0A6N9SYV9_9HYPH</name>
<gene>
    <name evidence="1" type="ORF">GTK09_00625</name>
</gene>
<dbReference type="AlphaFoldDB" id="A0A6N9SYV9"/>
<accession>A0A6N9SYV9</accession>
<evidence type="ECO:0000313" key="2">
    <source>
        <dbReference type="Proteomes" id="UP000469011"/>
    </source>
</evidence>
<protein>
    <submittedName>
        <fullName evidence="1">Uncharacterized protein</fullName>
    </submittedName>
</protein>
<dbReference type="EMBL" id="JAAAMG010000001">
    <property type="protein sequence ID" value="NDW02919.1"/>
    <property type="molecule type" value="Genomic_DNA"/>
</dbReference>
<comment type="caution">
    <text evidence="1">The sequence shown here is derived from an EMBL/GenBank/DDBJ whole genome shotgun (WGS) entry which is preliminary data.</text>
</comment>
<dbReference type="Proteomes" id="UP000469011">
    <property type="component" value="Unassembled WGS sequence"/>
</dbReference>
<proteinExistence type="predicted"/>
<evidence type="ECO:0000313" key="1">
    <source>
        <dbReference type="EMBL" id="NDW02919.1"/>
    </source>
</evidence>